<evidence type="ECO:0000313" key="2">
    <source>
        <dbReference type="Proteomes" id="UP000031675"/>
    </source>
</evidence>
<proteinExistence type="predicted"/>
<gene>
    <name evidence="1" type="ORF">LP52_15290</name>
</gene>
<protein>
    <recommendedName>
        <fullName evidence="3">Lipoprotein</fullName>
    </recommendedName>
</protein>
<organism evidence="1 2">
    <name type="scientific">Streptomonospora alba</name>
    <dbReference type="NCBI Taxonomy" id="183763"/>
    <lineage>
        <taxon>Bacteria</taxon>
        <taxon>Bacillati</taxon>
        <taxon>Actinomycetota</taxon>
        <taxon>Actinomycetes</taxon>
        <taxon>Streptosporangiales</taxon>
        <taxon>Nocardiopsidaceae</taxon>
        <taxon>Streptomonospora</taxon>
    </lineage>
</organism>
<evidence type="ECO:0000313" key="1">
    <source>
        <dbReference type="EMBL" id="KIH98067.1"/>
    </source>
</evidence>
<evidence type="ECO:0008006" key="3">
    <source>
        <dbReference type="Google" id="ProtNLM"/>
    </source>
</evidence>
<dbReference type="Proteomes" id="UP000031675">
    <property type="component" value="Unassembled WGS sequence"/>
</dbReference>
<dbReference type="STRING" id="183763.LP52_15290"/>
<dbReference type="EMBL" id="JROO01000029">
    <property type="protein sequence ID" value="KIH98067.1"/>
    <property type="molecule type" value="Genomic_DNA"/>
</dbReference>
<keyword evidence="2" id="KW-1185">Reference proteome</keyword>
<accession>A0A0C2JMH1</accession>
<dbReference type="AlphaFoldDB" id="A0A0C2JMH1"/>
<comment type="caution">
    <text evidence="1">The sequence shown here is derived from an EMBL/GenBank/DDBJ whole genome shotgun (WGS) entry which is preliminary data.</text>
</comment>
<sequence>MLCAAAGMAAAGCGVVDTGVRVSGAAPTPSASAPQDGGATTTRTLDAVAVLRGDPGVSETVKDAIARPCTEGYGAGWYPMYVRYHELPSAGVPVALVNVQGCDGEVACTGGLAGYVYRLWEDRAERVYTTADGASEVAWHDGGPVVERADWAAGSDSEVCPGAVTRTELEWDGARLSETAGGGN</sequence>
<name>A0A0C2JMH1_9ACTN</name>
<reference evidence="2" key="1">
    <citation type="journal article" date="2015" name="Chem. Biol.">
        <title>Structure, bioactivity, and resistance mechanism of streptomonomicin, an unusual lasso Peptide from an understudied halophilic actinomycete.</title>
        <authorList>
            <person name="Metelev M."/>
            <person name="Tietz J.I."/>
            <person name="Melby J.O."/>
            <person name="Blair P.M."/>
            <person name="Zhu L."/>
            <person name="Livnat I."/>
            <person name="Severinov K."/>
            <person name="Mitchell D.A."/>
        </authorList>
    </citation>
    <scope>NUCLEOTIDE SEQUENCE [LARGE SCALE GENOMIC DNA]</scope>
    <source>
        <strain evidence="2">YIM 90003</strain>
    </source>
</reference>